<dbReference type="Pfam" id="PF23398">
    <property type="entry name" value="FAZ1_cons"/>
    <property type="match status" value="1"/>
</dbReference>
<dbReference type="OrthoDB" id="267403at2759"/>
<feature type="compositionally biased region" description="Polar residues" evidence="1">
    <location>
        <begin position="448"/>
        <end position="467"/>
    </location>
</feature>
<feature type="region of interest" description="Disordered" evidence="1">
    <location>
        <begin position="1202"/>
        <end position="1229"/>
    </location>
</feature>
<feature type="compositionally biased region" description="Low complexity" evidence="1">
    <location>
        <begin position="1213"/>
        <end position="1229"/>
    </location>
</feature>
<evidence type="ECO:0000313" key="4">
    <source>
        <dbReference type="Proteomes" id="UP000674318"/>
    </source>
</evidence>
<feature type="region of interest" description="Disordered" evidence="1">
    <location>
        <begin position="414"/>
        <end position="482"/>
    </location>
</feature>
<dbReference type="KEGG" id="phet:94290336"/>
<evidence type="ECO:0000259" key="2">
    <source>
        <dbReference type="Pfam" id="PF23398"/>
    </source>
</evidence>
<dbReference type="InterPro" id="IPR056614">
    <property type="entry name" value="FAZ1_cons"/>
</dbReference>
<organism evidence="3 4">
    <name type="scientific">Porcisia hertigi</name>
    <dbReference type="NCBI Taxonomy" id="2761500"/>
    <lineage>
        <taxon>Eukaryota</taxon>
        <taxon>Discoba</taxon>
        <taxon>Euglenozoa</taxon>
        <taxon>Kinetoplastea</taxon>
        <taxon>Metakinetoplastina</taxon>
        <taxon>Trypanosomatida</taxon>
        <taxon>Trypanosomatidae</taxon>
        <taxon>Leishmaniinae</taxon>
        <taxon>Porcisia</taxon>
    </lineage>
</organism>
<reference evidence="3 4" key="1">
    <citation type="submission" date="2021-02" db="EMBL/GenBank/DDBJ databases">
        <title>Porcisia hertigi Genome sequencing and assembly.</title>
        <authorList>
            <person name="Almutairi H."/>
            <person name="Gatherer D."/>
        </authorList>
    </citation>
    <scope>NUCLEOTIDE SEQUENCE [LARGE SCALE GENOMIC DNA]</scope>
    <source>
        <strain evidence="3 4">C119</strain>
    </source>
</reference>
<proteinExistence type="predicted"/>
<evidence type="ECO:0000313" key="3">
    <source>
        <dbReference type="EMBL" id="KAG5501996.1"/>
    </source>
</evidence>
<dbReference type="GeneID" id="94290336"/>
<gene>
    <name evidence="3" type="ORF">JKF63_04267</name>
</gene>
<comment type="caution">
    <text evidence="3">The sequence shown here is derived from an EMBL/GenBank/DDBJ whole genome shotgun (WGS) entry which is preliminary data.</text>
</comment>
<feature type="compositionally biased region" description="Low complexity" evidence="1">
    <location>
        <begin position="1151"/>
        <end position="1162"/>
    </location>
</feature>
<feature type="compositionally biased region" description="Low complexity" evidence="1">
    <location>
        <begin position="233"/>
        <end position="244"/>
    </location>
</feature>
<sequence length="1534" mass="160589">MPSKSLLSTVAEPYPLSGEADAPAEDSDQAAPVWWTVDIVIASLPSSSGSAYGEASAIETAALLRLPADMRALRSTQCRAPVLPADVSPAEAWELTQSFLRSIALTSVSTHSPPCAPQGYFYFDTDFNQYVQLTADTLSLASTLIRIVMVTTAVGFAEVKEVCPWSADAFDATADHAHENLILSQGPSACSHRLSTRTSQSLGHDDTTAQHLGNGRTKPGVTVAPPRSPGGCSASAPRHSSHPSALDETTGSRHHFNPVGETLSYRPHSRSGFEAEARPLETWTNFDPTDVALRHQGCFSQREDVEAEKLQHLTCPRAMGAHADEKSDFPVNWTNVGDTARSVVSQHAPSTSCKGRAGCHHHARYNSSARMETQDITADQGDMDSVKRTGDNEIAQHMEAKVVTQKAALRAARAVGRRHRSNRGSSSNTDSTNGVEFFHSAPPPLKPSANQLPSRSSTHDLPTQMGTSCRAPPRPPSAVHTQGYSRGVVAEEVRTPPSPPPPASALPQQQRFLDDPVLQRRVETPLGQTTSSLPCAAWSSESGGGGPYPIYAPSPPPMVPVSQSLAHGAYEPALHPYFDPPLTATTTTSVPRDRASLSLSSASFTEAFVKRIHGAQHDVLTALLQRSAQARQRAHCSGVGASATPAGVAMCTRSEVSHATSGADVNSAPAATMAAVGSTVPPLGASFCSSVSTTPPSSMPEDAAPRDVTDALSAFFKTRGSKGSDCEIPGYLTDAGATTTSGADEPFWGPAADGSDAVPAAGAQRQTYSARRPPANMRTGLSTAAGHAETEECDVPHASASVATHDASNGRSCRHSQEHFPSADARSAQVEDRNKMSFVKTEALVKVDYTCKEASNAPEPGMHSQVPPERIAPMPHVESPRGVPRVPSGGSSGVNNTAETNGAAVDDSIGGVGHHGMEARATVDFLVTDAVTEARDDEELAATQEDEREGGDEAKLLNAVEPETDVVLDGCGGGLRVLSGGGRGEAASSQQPCHYARLKDATENEARTAFRDTATAATQQTETTDVSVSPLSLHRGKKNTLTNAATMEMALNASAGVGADTLAPQAGLGGGGPALHSMAAAAELISKPVTSEAPPQVLRDLAAAAAVEDRTLHRQRERFATGGKGTGDGAGHVNATAEVESGEGRDEKFRSAAPEPATSATTRQTSCNSSPLMDTPTLIRKGSRMEEDVSVAATLGSGGRAGVLSDITDPGRRLLPTPRRGMPAANGDAGADDADVISYTYHEEVSPAAITAAAEGEADTTDKGGVCIDTSAAEVVSTCLSVASSLPVALPEAPSPPIDAGTGGDCDSLWKITVGAGRYIDTAEKKPHAKPPSSAVAEMGDPVPPLLDVSDVGGDNSAAVLDAPLITVISQCGAPDAPPLPTSQPHVPLLPPHQPRNDVAMRRTMVLLGFPGSAWEFIMTHYYEHMHEAFTSDSAVAANVPVSAIQDVRYSKGGLMVDLYVLHPVSLSEASVRELMSSYSYPTLWALYEAKKRERKQLLRSRGTSVVSETSGRSQPHPSTLALSPQEEVGWTGS</sequence>
<accession>A0A836L7P2</accession>
<feature type="compositionally biased region" description="Polar residues" evidence="1">
    <location>
        <begin position="1502"/>
        <end position="1523"/>
    </location>
</feature>
<feature type="region of interest" description="Disordered" evidence="1">
    <location>
        <begin position="807"/>
        <end position="831"/>
    </location>
</feature>
<keyword evidence="4" id="KW-1185">Reference proteome</keyword>
<feature type="compositionally biased region" description="Polar residues" evidence="1">
    <location>
        <begin position="1163"/>
        <end position="1172"/>
    </location>
</feature>
<feature type="region of interest" description="Disordered" evidence="1">
    <location>
        <begin position="192"/>
        <end position="270"/>
    </location>
</feature>
<feature type="region of interest" description="Disordered" evidence="1">
    <location>
        <begin position="753"/>
        <end position="776"/>
    </location>
</feature>
<dbReference type="Proteomes" id="UP000674318">
    <property type="component" value="Unassembled WGS sequence"/>
</dbReference>
<name>A0A836L7P2_9TRYP</name>
<feature type="domain" description="Flagellar attachment zone protein 1 conserved" evidence="2">
    <location>
        <begin position="1409"/>
        <end position="1490"/>
    </location>
</feature>
<protein>
    <recommendedName>
        <fullName evidence="2">Flagellar attachment zone protein 1 conserved domain-containing protein</fullName>
    </recommendedName>
</protein>
<evidence type="ECO:0000256" key="1">
    <source>
        <dbReference type="SAM" id="MobiDB-lite"/>
    </source>
</evidence>
<dbReference type="EMBL" id="JAFJZO010000026">
    <property type="protein sequence ID" value="KAG5501996.1"/>
    <property type="molecule type" value="Genomic_DNA"/>
</dbReference>
<dbReference type="RefSeq" id="XP_067756443.1">
    <property type="nucleotide sequence ID" value="XM_067900259.1"/>
</dbReference>
<feature type="region of interest" description="Disordered" evidence="1">
    <location>
        <begin position="1112"/>
        <end position="1175"/>
    </location>
</feature>
<feature type="region of interest" description="Disordered" evidence="1">
    <location>
        <begin position="1499"/>
        <end position="1534"/>
    </location>
</feature>